<reference evidence="1" key="1">
    <citation type="submission" date="2014-09" db="EMBL/GenBank/DDBJ databases">
        <authorList>
            <person name="Magalhaes I.L.F."/>
            <person name="Oliveira U."/>
            <person name="Santos F.R."/>
            <person name="Vidigal T.H.D.A."/>
            <person name="Brescovit A.D."/>
            <person name="Santos A.J."/>
        </authorList>
    </citation>
    <scope>NUCLEOTIDE SEQUENCE</scope>
    <source>
        <tissue evidence="1">Shoot tissue taken approximately 20 cm above the soil surface</tissue>
    </source>
</reference>
<protein>
    <submittedName>
        <fullName evidence="1">Uncharacterized protein</fullName>
    </submittedName>
</protein>
<sequence length="17" mass="1931">MSYMHLAKLLNSPLSII</sequence>
<accession>A0A0A8ZNP8</accession>
<evidence type="ECO:0000313" key="1">
    <source>
        <dbReference type="EMBL" id="JAD39313.1"/>
    </source>
</evidence>
<proteinExistence type="predicted"/>
<organism evidence="1">
    <name type="scientific">Arundo donax</name>
    <name type="common">Giant reed</name>
    <name type="synonym">Donax arundinaceus</name>
    <dbReference type="NCBI Taxonomy" id="35708"/>
    <lineage>
        <taxon>Eukaryota</taxon>
        <taxon>Viridiplantae</taxon>
        <taxon>Streptophyta</taxon>
        <taxon>Embryophyta</taxon>
        <taxon>Tracheophyta</taxon>
        <taxon>Spermatophyta</taxon>
        <taxon>Magnoliopsida</taxon>
        <taxon>Liliopsida</taxon>
        <taxon>Poales</taxon>
        <taxon>Poaceae</taxon>
        <taxon>PACMAD clade</taxon>
        <taxon>Arundinoideae</taxon>
        <taxon>Arundineae</taxon>
        <taxon>Arundo</taxon>
    </lineage>
</organism>
<dbReference type="EMBL" id="GBRH01258582">
    <property type="protein sequence ID" value="JAD39313.1"/>
    <property type="molecule type" value="Transcribed_RNA"/>
</dbReference>
<reference evidence="1" key="2">
    <citation type="journal article" date="2015" name="Data Brief">
        <title>Shoot transcriptome of the giant reed, Arundo donax.</title>
        <authorList>
            <person name="Barrero R.A."/>
            <person name="Guerrero F.D."/>
            <person name="Moolhuijzen P."/>
            <person name="Goolsby J.A."/>
            <person name="Tidwell J."/>
            <person name="Bellgard S.E."/>
            <person name="Bellgard M.I."/>
        </authorList>
    </citation>
    <scope>NUCLEOTIDE SEQUENCE</scope>
    <source>
        <tissue evidence="1">Shoot tissue taken approximately 20 cm above the soil surface</tissue>
    </source>
</reference>
<name>A0A0A8ZNP8_ARUDO</name>
<dbReference type="AlphaFoldDB" id="A0A0A8ZNP8"/>